<dbReference type="GeneID" id="64189079"/>
<evidence type="ECO:0000256" key="3">
    <source>
        <dbReference type="ARBA" id="ARBA00022801"/>
    </source>
</evidence>
<evidence type="ECO:0000313" key="6">
    <source>
        <dbReference type="Proteomes" id="UP001226160"/>
    </source>
</evidence>
<comment type="caution">
    <text evidence="5">The sequence shown here is derived from an EMBL/GenBank/DDBJ whole genome shotgun (WGS) entry which is preliminary data.</text>
</comment>
<dbReference type="PANTHER" id="PTHR43176:SF3">
    <property type="entry name" value="3-HYDROXYISOBUTYRYL-COA HYDROLASE, MITOCHONDRIAL"/>
    <property type="match status" value="1"/>
</dbReference>
<gene>
    <name evidence="5" type="ORF">QPX54_08820</name>
</gene>
<reference evidence="5" key="1">
    <citation type="submission" date="2023-05" db="EMBL/GenBank/DDBJ databases">
        <title>Metabolic capabilities are highly conserved among human nasal-associated Corynebacterium species in pangenomic analyses.</title>
        <authorList>
            <person name="Tran T.H."/>
            <person name="Roberts A.Q."/>
            <person name="Escapa I.F."/>
            <person name="Gao W."/>
            <person name="Conlan S."/>
            <person name="Kong H."/>
            <person name="Segre J.A."/>
            <person name="Kelly M.S."/>
            <person name="Lemon K.P."/>
        </authorList>
    </citation>
    <scope>NUCLEOTIDE SEQUENCE</scope>
    <source>
        <strain evidence="5">KPL2654</strain>
    </source>
</reference>
<dbReference type="AlphaFoldDB" id="A0AAP4BWB6"/>
<comment type="catalytic activity">
    <reaction evidence="1">
        <text>3-hydroxy-2-methylpropanoyl-CoA + H2O = 3-hydroxy-2-methylpropanoate + CoA + H(+)</text>
        <dbReference type="Rhea" id="RHEA:20888"/>
        <dbReference type="ChEBI" id="CHEBI:11805"/>
        <dbReference type="ChEBI" id="CHEBI:15377"/>
        <dbReference type="ChEBI" id="CHEBI:15378"/>
        <dbReference type="ChEBI" id="CHEBI:57287"/>
        <dbReference type="ChEBI" id="CHEBI:57340"/>
        <dbReference type="EC" id="3.1.2.4"/>
    </reaction>
</comment>
<dbReference type="EMBL" id="JASNVP010000008">
    <property type="protein sequence ID" value="MDK4326601.1"/>
    <property type="molecule type" value="Genomic_DNA"/>
</dbReference>
<dbReference type="InterPro" id="IPR029045">
    <property type="entry name" value="ClpP/crotonase-like_dom_sf"/>
</dbReference>
<dbReference type="GO" id="GO:0006574">
    <property type="term" value="P:L-valine catabolic process"/>
    <property type="evidence" value="ECO:0007669"/>
    <property type="project" value="TreeGrafter"/>
</dbReference>
<dbReference type="Proteomes" id="UP001226160">
    <property type="component" value="Unassembled WGS sequence"/>
</dbReference>
<dbReference type="GO" id="GO:0003860">
    <property type="term" value="F:3-hydroxyisobutyryl-CoA hydrolase activity"/>
    <property type="evidence" value="ECO:0007669"/>
    <property type="project" value="UniProtKB-EC"/>
</dbReference>
<evidence type="ECO:0000259" key="4">
    <source>
        <dbReference type="Pfam" id="PF16113"/>
    </source>
</evidence>
<accession>A0AAP4BWB6</accession>
<dbReference type="PANTHER" id="PTHR43176">
    <property type="entry name" value="3-HYDROXYISOBUTYRYL-COA HYDROLASE-RELATED"/>
    <property type="match status" value="1"/>
</dbReference>
<dbReference type="EC" id="3.1.2.4" evidence="2"/>
<keyword evidence="3" id="KW-0378">Hydrolase</keyword>
<sequence length="353" mass="38384">MTSSAMTDTQDRQVITSVRNGTGILELNRPKALNSLNLEMVEIIHQALDAWAEDDSVTQVLIYSNNPKGFCAGGDVRAAREQGLAGNKAGVDEFFRKEYALNDAIDKFPKPFIALMDGVVMGGGTGISAFGSHRVVTDKTFVSMPEMLIGFITDVGMTYFFQRMVGSRGKASRALALYLATTAYRMKAADLLWTGYATHQIASDDADAFRQAVIESGYAAALEKYANTNPDTAPLASHIETIEKVFAQDSWADVVAAVEQCEDQEFIAGVNDTLKHASPTSLVAAAEIFRANAQVDSLADALDNEYRVGEYLRGRPDFDEGVRCVLVDKGDEPQFQPDAVSEVDVDALRALLR</sequence>
<proteinExistence type="predicted"/>
<feature type="domain" description="Enoyl-CoA hydratase/isomerase" evidence="4">
    <location>
        <begin position="23"/>
        <end position="351"/>
    </location>
</feature>
<dbReference type="SUPFAM" id="SSF52096">
    <property type="entry name" value="ClpP/crotonase"/>
    <property type="match status" value="1"/>
</dbReference>
<dbReference type="InterPro" id="IPR045004">
    <property type="entry name" value="ECH_dom"/>
</dbReference>
<evidence type="ECO:0000256" key="1">
    <source>
        <dbReference type="ARBA" id="ARBA00001709"/>
    </source>
</evidence>
<evidence type="ECO:0000313" key="5">
    <source>
        <dbReference type="EMBL" id="MDK4326601.1"/>
    </source>
</evidence>
<dbReference type="Pfam" id="PF16113">
    <property type="entry name" value="ECH_2"/>
    <property type="match status" value="1"/>
</dbReference>
<dbReference type="Gene3D" id="3.90.226.10">
    <property type="entry name" value="2-enoyl-CoA Hydratase, Chain A, domain 1"/>
    <property type="match status" value="1"/>
</dbReference>
<dbReference type="NCBIfam" id="NF004127">
    <property type="entry name" value="PRK05617.1"/>
    <property type="match status" value="1"/>
</dbReference>
<dbReference type="CDD" id="cd06558">
    <property type="entry name" value="crotonase-like"/>
    <property type="match status" value="1"/>
</dbReference>
<dbReference type="InterPro" id="IPR032259">
    <property type="entry name" value="HIBYL-CoA-H"/>
</dbReference>
<protein>
    <recommendedName>
        <fullName evidence="2">3-hydroxyisobutyryl-CoA hydrolase</fullName>
        <ecNumber evidence="2">3.1.2.4</ecNumber>
    </recommendedName>
</protein>
<evidence type="ECO:0000256" key="2">
    <source>
        <dbReference type="ARBA" id="ARBA00011915"/>
    </source>
</evidence>
<organism evidence="5 6">
    <name type="scientific">Corynebacterium propinquum</name>
    <dbReference type="NCBI Taxonomy" id="43769"/>
    <lineage>
        <taxon>Bacteria</taxon>
        <taxon>Bacillati</taxon>
        <taxon>Actinomycetota</taxon>
        <taxon>Actinomycetes</taxon>
        <taxon>Mycobacteriales</taxon>
        <taxon>Corynebacteriaceae</taxon>
        <taxon>Corynebacterium</taxon>
    </lineage>
</organism>
<dbReference type="RefSeq" id="WP_236588371.1">
    <property type="nucleotide sequence ID" value="NZ_CBCRTU010000005.1"/>
</dbReference>
<name>A0AAP4BWB6_9CORY</name>